<accession>A0A8H5EC47</accession>
<comment type="caution">
    <text evidence="1">The sequence shown here is derived from an EMBL/GenBank/DDBJ whole genome shotgun (WGS) entry which is preliminary data.</text>
</comment>
<organism evidence="1 2">
    <name type="scientific">Fusarium anthophilum</name>
    <dbReference type="NCBI Taxonomy" id="48485"/>
    <lineage>
        <taxon>Eukaryota</taxon>
        <taxon>Fungi</taxon>
        <taxon>Dikarya</taxon>
        <taxon>Ascomycota</taxon>
        <taxon>Pezizomycotina</taxon>
        <taxon>Sordariomycetes</taxon>
        <taxon>Hypocreomycetidae</taxon>
        <taxon>Hypocreales</taxon>
        <taxon>Nectriaceae</taxon>
        <taxon>Fusarium</taxon>
        <taxon>Fusarium fujikuroi species complex</taxon>
    </lineage>
</organism>
<dbReference type="Proteomes" id="UP000573603">
    <property type="component" value="Unassembled WGS sequence"/>
</dbReference>
<dbReference type="Gene3D" id="3.10.310.10">
    <property type="entry name" value="Diaminopimelate Epimerase, Chain A, domain 1"/>
    <property type="match status" value="2"/>
</dbReference>
<gene>
    <name evidence="1" type="ORF">FANTH_679</name>
</gene>
<dbReference type="EMBL" id="JABEVY010000020">
    <property type="protein sequence ID" value="KAF5254421.1"/>
    <property type="molecule type" value="Genomic_DNA"/>
</dbReference>
<dbReference type="InterPro" id="IPR003719">
    <property type="entry name" value="Phenazine_PhzF-like"/>
</dbReference>
<evidence type="ECO:0000313" key="1">
    <source>
        <dbReference type="EMBL" id="KAF5254421.1"/>
    </source>
</evidence>
<dbReference type="PANTHER" id="PTHR13774:SF32">
    <property type="entry name" value="ANTISENSE-ENHANCING SEQUENCE 1"/>
    <property type="match status" value="1"/>
</dbReference>
<dbReference type="PANTHER" id="PTHR13774">
    <property type="entry name" value="PHENAZINE BIOSYNTHESIS PROTEIN"/>
    <property type="match status" value="1"/>
</dbReference>
<proteinExistence type="predicted"/>
<dbReference type="AlphaFoldDB" id="A0A8H5EC47"/>
<dbReference type="Pfam" id="PF02567">
    <property type="entry name" value="PhzC-PhzF"/>
    <property type="match status" value="2"/>
</dbReference>
<protein>
    <submittedName>
        <fullName evidence="1">Uncharacterized protein</fullName>
    </submittedName>
</protein>
<dbReference type="GO" id="GO:0005737">
    <property type="term" value="C:cytoplasm"/>
    <property type="evidence" value="ECO:0007669"/>
    <property type="project" value="TreeGrafter"/>
</dbReference>
<dbReference type="NCBIfam" id="TIGR00654">
    <property type="entry name" value="PhzF_family"/>
    <property type="match status" value="1"/>
</dbReference>
<name>A0A8H5EC47_9HYPO</name>
<dbReference type="SUPFAM" id="SSF54506">
    <property type="entry name" value="Diaminopimelate epimerase-like"/>
    <property type="match status" value="1"/>
</dbReference>
<dbReference type="GO" id="GO:0016853">
    <property type="term" value="F:isomerase activity"/>
    <property type="evidence" value="ECO:0007669"/>
    <property type="project" value="TreeGrafter"/>
</dbReference>
<keyword evidence="2" id="KW-1185">Reference proteome</keyword>
<sequence length="360" mass="39349">MAPSSEPVRSNAALEFITVDVFTRQRYHGNPLAVVLVPTALSGRISGEVKQRIAREFNLSETVFLHVPDAVSATRPVANMTPSCRVDIFTTETELPFAGHPSIGTAHLILNHLRWDISALQLKAGVFPITRLLQSDRALGEPEPVQIKVAHDLHVHSRTLADALRDQPELLTNSSSRSAHAAIAASLNLDESIRKAELQAPIVSIVKGMTALLVKLPSLELLSRVSTASRLRFDESIQDLLLDKGPWGSSFCYRYYYVPREGGGESKSDDRADVKHLRARMVELASEDPATGSAAVTLGAYLAMQEHADQEAIRFEITQGVEMGRQSEITVDVNLKSRGEIKEIYLGGSAVIVMKGVIDI</sequence>
<reference evidence="1 2" key="1">
    <citation type="journal article" date="2020" name="BMC Genomics">
        <title>Correction to: Identification and distribution of gene clusters required for synthesis of sphingolipid metabolism inhibitors in diverse species of the filamentous fungus Fusarium.</title>
        <authorList>
            <person name="Kim H.S."/>
            <person name="Lohmar J.M."/>
            <person name="Busman M."/>
            <person name="Brown D.W."/>
            <person name="Naumann T.A."/>
            <person name="Divon H.H."/>
            <person name="Lysoe E."/>
            <person name="Uhlig S."/>
            <person name="Proctor R.H."/>
        </authorList>
    </citation>
    <scope>NUCLEOTIDE SEQUENCE [LARGE SCALE GENOMIC DNA]</scope>
    <source>
        <strain evidence="1 2">NRRL 25214</strain>
    </source>
</reference>
<evidence type="ECO:0000313" key="2">
    <source>
        <dbReference type="Proteomes" id="UP000573603"/>
    </source>
</evidence>